<evidence type="ECO:0000313" key="6">
    <source>
        <dbReference type="EMBL" id="MBB2174255.1"/>
    </source>
</evidence>
<feature type="DNA-binding region" description="H-T-H motif" evidence="4">
    <location>
        <begin position="28"/>
        <end position="47"/>
    </location>
</feature>
<comment type="caution">
    <text evidence="6">The sequence shown here is derived from an EMBL/GenBank/DDBJ whole genome shotgun (WGS) entry which is preliminary data.</text>
</comment>
<name>A0A7W4P4W4_9PROT</name>
<dbReference type="PROSITE" id="PS50977">
    <property type="entry name" value="HTH_TETR_2"/>
    <property type="match status" value="1"/>
</dbReference>
<dbReference type="AlphaFoldDB" id="A0A7W4P4W4"/>
<evidence type="ECO:0000256" key="2">
    <source>
        <dbReference type="ARBA" id="ARBA00023125"/>
    </source>
</evidence>
<dbReference type="InterPro" id="IPR009057">
    <property type="entry name" value="Homeodomain-like_sf"/>
</dbReference>
<dbReference type="Proteomes" id="UP000577891">
    <property type="component" value="Unassembled WGS sequence"/>
</dbReference>
<keyword evidence="2 4" id="KW-0238">DNA-binding</keyword>
<dbReference type="Gene3D" id="1.10.357.10">
    <property type="entry name" value="Tetracycline Repressor, domain 2"/>
    <property type="match status" value="1"/>
</dbReference>
<gene>
    <name evidence="6" type="ORF">HLH35_19470</name>
</gene>
<dbReference type="PANTHER" id="PTHR47506">
    <property type="entry name" value="TRANSCRIPTIONAL REGULATORY PROTEIN"/>
    <property type="match status" value="1"/>
</dbReference>
<evidence type="ECO:0000256" key="1">
    <source>
        <dbReference type="ARBA" id="ARBA00023015"/>
    </source>
</evidence>
<dbReference type="SUPFAM" id="SSF48498">
    <property type="entry name" value="Tetracyclin repressor-like, C-terminal domain"/>
    <property type="match status" value="1"/>
</dbReference>
<feature type="domain" description="HTH tetR-type" evidence="5">
    <location>
        <begin position="5"/>
        <end position="65"/>
    </location>
</feature>
<reference evidence="6 7" key="1">
    <citation type="submission" date="2020-04" db="EMBL/GenBank/DDBJ databases">
        <title>Description of novel Gluconacetobacter.</title>
        <authorList>
            <person name="Sombolestani A."/>
        </authorList>
    </citation>
    <scope>NUCLEOTIDE SEQUENCE [LARGE SCALE GENOMIC DNA]</scope>
    <source>
        <strain evidence="6 7">LMG 27724</strain>
    </source>
</reference>
<dbReference type="EMBL" id="JABEQE010000038">
    <property type="protein sequence ID" value="MBB2174255.1"/>
    <property type="molecule type" value="Genomic_DNA"/>
</dbReference>
<keyword evidence="7" id="KW-1185">Reference proteome</keyword>
<dbReference type="InterPro" id="IPR036271">
    <property type="entry name" value="Tet_transcr_reg_TetR-rel_C_sf"/>
</dbReference>
<dbReference type="SUPFAM" id="SSF46689">
    <property type="entry name" value="Homeodomain-like"/>
    <property type="match status" value="1"/>
</dbReference>
<dbReference type="InterPro" id="IPR001647">
    <property type="entry name" value="HTH_TetR"/>
</dbReference>
<keyword evidence="3" id="KW-0804">Transcription</keyword>
<dbReference type="GO" id="GO:0003677">
    <property type="term" value="F:DNA binding"/>
    <property type="evidence" value="ECO:0007669"/>
    <property type="project" value="UniProtKB-UniRule"/>
</dbReference>
<keyword evidence="1" id="KW-0805">Transcription regulation</keyword>
<evidence type="ECO:0000259" key="5">
    <source>
        <dbReference type="PROSITE" id="PS50977"/>
    </source>
</evidence>
<dbReference type="Pfam" id="PF00440">
    <property type="entry name" value="TetR_N"/>
    <property type="match status" value="1"/>
</dbReference>
<sequence>MANLSTTADDILTCARALIVAGGYNGFSYADIAEVVGIRKASIHHHFPSKVDLVRTLVARYREDTKAALADLALQVSDPLEQLRRYVGYWEACIADATAPFCVCALLASQLPVLPGEIALEVRAHFRALSDWLATAMESGARTGEIRLTSPPHVEADAFMATVHGAMLSARAYGDPKIFGVVIGAHMERMIAPPSRNAKKERREHLS</sequence>
<dbReference type="InterPro" id="IPR011075">
    <property type="entry name" value="TetR_C"/>
</dbReference>
<dbReference type="Pfam" id="PF16925">
    <property type="entry name" value="TetR_C_13"/>
    <property type="match status" value="1"/>
</dbReference>
<organism evidence="6 7">
    <name type="scientific">Gluconacetobacter asukensis</name>
    <dbReference type="NCBI Taxonomy" id="1017181"/>
    <lineage>
        <taxon>Bacteria</taxon>
        <taxon>Pseudomonadati</taxon>
        <taxon>Pseudomonadota</taxon>
        <taxon>Alphaproteobacteria</taxon>
        <taxon>Acetobacterales</taxon>
        <taxon>Acetobacteraceae</taxon>
        <taxon>Gluconacetobacter</taxon>
    </lineage>
</organism>
<evidence type="ECO:0000256" key="4">
    <source>
        <dbReference type="PROSITE-ProRule" id="PRU00335"/>
    </source>
</evidence>
<evidence type="ECO:0000313" key="7">
    <source>
        <dbReference type="Proteomes" id="UP000577891"/>
    </source>
</evidence>
<dbReference type="PRINTS" id="PR00455">
    <property type="entry name" value="HTHTETR"/>
</dbReference>
<evidence type="ECO:0000256" key="3">
    <source>
        <dbReference type="ARBA" id="ARBA00023163"/>
    </source>
</evidence>
<dbReference type="PANTHER" id="PTHR47506:SF6">
    <property type="entry name" value="HTH-TYPE TRANSCRIPTIONAL REPRESSOR NEMR"/>
    <property type="match status" value="1"/>
</dbReference>
<proteinExistence type="predicted"/>
<dbReference type="RefSeq" id="WP_182980710.1">
    <property type="nucleotide sequence ID" value="NZ_BAABGB010000016.1"/>
</dbReference>
<protein>
    <submittedName>
        <fullName evidence="6">TetR/AcrR family transcriptional regulator</fullName>
    </submittedName>
</protein>
<accession>A0A7W4P4W4</accession>